<name>A0ACA9PDE5_9GLOM</name>
<comment type="caution">
    <text evidence="1">The sequence shown here is derived from an EMBL/GenBank/DDBJ whole genome shotgun (WGS) entry which is preliminary data.</text>
</comment>
<keyword evidence="2" id="KW-1185">Reference proteome</keyword>
<dbReference type="EMBL" id="CAJVPW010023229">
    <property type="protein sequence ID" value="CAG8700498.1"/>
    <property type="molecule type" value="Genomic_DNA"/>
</dbReference>
<sequence>DYARLLSRAKYGLTPSEWTLDGRPMKLRRKIKLKVMNRLKLITAITILMFCILGLITLSQRTNIVKPIESKEFTKPLTTLATPSITTTVSPSPIAIVDKWKIWPPDLRYAICKPKIYIYKIPSSIQINESKKLRCRFSKNNVEIILFEQLSKINSTINNLYVTENPKEADLFYIPFFGSCYLFNCWINNNWNKTENCQVDLIYLEPLMNYIIQKFPYWNKTNGKDHFIIHPMNNIDDYYEKKEIFHNSIYLTTNGNLDYPKFRKYRNIVIPSTTPILNIFNLNPSDYIGRSNRDIKGVFRGCANGDVKDNYSDGIRYILFNGLKGLPGWDIEEETSSIDDYARLLSRAKYGLTPSEWTLDTIPIWEYFAFGVVPVVIADEIIDPFEDDMDWDSMIVRVRRNEAYRINEILDAIPEDEYLKKRERVSLIGKNMLKVIFPKNQASMLNSWRYGWRMRLVGRRSLKNMSHEKQQSLFINS</sequence>
<evidence type="ECO:0000313" key="2">
    <source>
        <dbReference type="Proteomes" id="UP000789366"/>
    </source>
</evidence>
<organism evidence="1 2">
    <name type="scientific">Cetraspora pellucida</name>
    <dbReference type="NCBI Taxonomy" id="1433469"/>
    <lineage>
        <taxon>Eukaryota</taxon>
        <taxon>Fungi</taxon>
        <taxon>Fungi incertae sedis</taxon>
        <taxon>Mucoromycota</taxon>
        <taxon>Glomeromycotina</taxon>
        <taxon>Glomeromycetes</taxon>
        <taxon>Diversisporales</taxon>
        <taxon>Gigasporaceae</taxon>
        <taxon>Cetraspora</taxon>
    </lineage>
</organism>
<proteinExistence type="predicted"/>
<protein>
    <submittedName>
        <fullName evidence="1">229_t:CDS:1</fullName>
    </submittedName>
</protein>
<feature type="non-terminal residue" evidence="1">
    <location>
        <position position="477"/>
    </location>
</feature>
<feature type="non-terminal residue" evidence="1">
    <location>
        <position position="1"/>
    </location>
</feature>
<dbReference type="Proteomes" id="UP000789366">
    <property type="component" value="Unassembled WGS sequence"/>
</dbReference>
<accession>A0ACA9PDE5</accession>
<evidence type="ECO:0000313" key="1">
    <source>
        <dbReference type="EMBL" id="CAG8700498.1"/>
    </source>
</evidence>
<reference evidence="1" key="1">
    <citation type="submission" date="2021-06" db="EMBL/GenBank/DDBJ databases">
        <authorList>
            <person name="Kallberg Y."/>
            <person name="Tangrot J."/>
            <person name="Rosling A."/>
        </authorList>
    </citation>
    <scope>NUCLEOTIDE SEQUENCE</scope>
    <source>
        <strain evidence="1">28 12/20/2015</strain>
    </source>
</reference>
<gene>
    <name evidence="1" type="ORF">SPELUC_LOCUS11251</name>
</gene>